<evidence type="ECO:0000313" key="4">
    <source>
        <dbReference type="Proteomes" id="UP000255421"/>
    </source>
</evidence>
<keyword evidence="4" id="KW-1185">Reference proteome</keyword>
<dbReference type="EMBL" id="QQST01000001">
    <property type="protein sequence ID" value="RDI70719.1"/>
    <property type="molecule type" value="Genomic_DNA"/>
</dbReference>
<protein>
    <submittedName>
        <fullName evidence="2">Predicted ester cyclase</fullName>
    </submittedName>
</protein>
<dbReference type="EMBL" id="FNKQ01000002">
    <property type="protein sequence ID" value="SDQ49237.1"/>
    <property type="molecule type" value="Genomic_DNA"/>
</dbReference>
<dbReference type="AlphaFoldDB" id="A0A1H1BBH2"/>
<dbReference type="SUPFAM" id="SSF54427">
    <property type="entry name" value="NTF2-like"/>
    <property type="match status" value="1"/>
</dbReference>
<dbReference type="PANTHER" id="PTHR38436:SF1">
    <property type="entry name" value="ESTER CYCLASE"/>
    <property type="match status" value="1"/>
</dbReference>
<dbReference type="PANTHER" id="PTHR38436">
    <property type="entry name" value="POLYKETIDE CYCLASE SNOAL-LIKE DOMAIN"/>
    <property type="match status" value="1"/>
</dbReference>
<dbReference type="Gene3D" id="3.10.450.50">
    <property type="match status" value="1"/>
</dbReference>
<proteinExistence type="predicted"/>
<evidence type="ECO:0000313" key="1">
    <source>
        <dbReference type="EMBL" id="RDI70719.1"/>
    </source>
</evidence>
<dbReference type="InterPro" id="IPR032710">
    <property type="entry name" value="NTF2-like_dom_sf"/>
</dbReference>
<dbReference type="RefSeq" id="WP_092535876.1">
    <property type="nucleotide sequence ID" value="NZ_FNKQ01000002.1"/>
</dbReference>
<dbReference type="GO" id="GO:0030638">
    <property type="term" value="P:polyketide metabolic process"/>
    <property type="evidence" value="ECO:0007669"/>
    <property type="project" value="InterPro"/>
</dbReference>
<dbReference type="Proteomes" id="UP000255421">
    <property type="component" value="Unassembled WGS sequence"/>
</dbReference>
<reference evidence="1 4" key="3">
    <citation type="submission" date="2018-07" db="EMBL/GenBank/DDBJ databases">
        <title>Genome sequence of extremly halophilic archaeon Halopelagius longus strain BC12-B1.</title>
        <authorList>
            <person name="Zhang X."/>
        </authorList>
    </citation>
    <scope>NUCLEOTIDE SEQUENCE [LARGE SCALE GENOMIC DNA]</scope>
    <source>
        <strain evidence="1 4">BC12-B1</strain>
    </source>
</reference>
<organism evidence="2 3">
    <name type="scientific">Halopelagius longus</name>
    <dbReference type="NCBI Taxonomy" id="1236180"/>
    <lineage>
        <taxon>Archaea</taxon>
        <taxon>Methanobacteriati</taxon>
        <taxon>Methanobacteriota</taxon>
        <taxon>Stenosarchaea group</taxon>
        <taxon>Halobacteria</taxon>
        <taxon>Halobacteriales</taxon>
        <taxon>Haloferacaceae</taxon>
    </lineage>
</organism>
<dbReference type="InterPro" id="IPR009959">
    <property type="entry name" value="Cyclase_SnoaL-like"/>
</dbReference>
<accession>A0A1H1BBH2</accession>
<reference evidence="3" key="2">
    <citation type="submission" date="2016-10" db="EMBL/GenBank/DDBJ databases">
        <authorList>
            <person name="Varghese N."/>
            <person name="Submissions S."/>
        </authorList>
    </citation>
    <scope>NUCLEOTIDE SEQUENCE [LARGE SCALE GENOMIC DNA]</scope>
    <source>
        <strain evidence="3">CGMCC 1.12397</strain>
    </source>
</reference>
<name>A0A1H1BBH2_9EURY</name>
<sequence length="150" mass="16758">MATTASTAAQNRRTFERIAREFWNERNYDAADDAYAEEVTLRTQTEPDVLEGVEGVKAFARRYHDAFSDFELDLCDVRASDDVVYGRYAVRGTHDGTLRSPDGDIPATGERIELWGLVEARFEDGRCVEEWNSTDAATMASQLGIAPGIE</sequence>
<reference evidence="2" key="1">
    <citation type="submission" date="2016-10" db="EMBL/GenBank/DDBJ databases">
        <authorList>
            <person name="de Groot N.N."/>
        </authorList>
    </citation>
    <scope>NUCLEOTIDE SEQUENCE [LARGE SCALE GENOMIC DNA]</scope>
    <source>
        <strain evidence="2">CGMCC 1.12397</strain>
    </source>
</reference>
<dbReference type="OrthoDB" id="297182at2157"/>
<evidence type="ECO:0000313" key="2">
    <source>
        <dbReference type="EMBL" id="SDQ49237.1"/>
    </source>
</evidence>
<dbReference type="Pfam" id="PF07366">
    <property type="entry name" value="SnoaL"/>
    <property type="match status" value="1"/>
</dbReference>
<gene>
    <name evidence="1" type="ORF">DWB78_02685</name>
    <name evidence="2" type="ORF">SAMN05216278_1723</name>
</gene>
<evidence type="ECO:0000313" key="3">
    <source>
        <dbReference type="Proteomes" id="UP000199289"/>
    </source>
</evidence>
<dbReference type="Proteomes" id="UP000199289">
    <property type="component" value="Unassembled WGS sequence"/>
</dbReference>